<keyword evidence="3" id="KW-1185">Reference proteome</keyword>
<reference evidence="2 3" key="1">
    <citation type="journal article" date="2013" name="Int. J. Syst. Evol. Microbiol.">
        <title>Marinoscillum luteum sp. nov., isolated from marine sediment.</title>
        <authorList>
            <person name="Cha I.T."/>
            <person name="Park S.J."/>
            <person name="Kim S.J."/>
            <person name="Kim J.G."/>
            <person name="Jung M.Y."/>
            <person name="Shin K.S."/>
            <person name="Kwon K.K."/>
            <person name="Yang S.H."/>
            <person name="Seo Y.S."/>
            <person name="Rhee S.K."/>
        </authorList>
    </citation>
    <scope>NUCLEOTIDE SEQUENCE [LARGE SCALE GENOMIC DNA]</scope>
    <source>
        <strain evidence="2 3">KCTC 23939</strain>
    </source>
</reference>
<evidence type="ECO:0000313" key="3">
    <source>
        <dbReference type="Proteomes" id="UP001610063"/>
    </source>
</evidence>
<feature type="domain" description="Spermatogenesis-associated protein 20-like TRX" evidence="1">
    <location>
        <begin position="35"/>
        <end position="190"/>
    </location>
</feature>
<dbReference type="Proteomes" id="UP001610063">
    <property type="component" value="Unassembled WGS sequence"/>
</dbReference>
<dbReference type="PANTHER" id="PTHR42899:SF1">
    <property type="entry name" value="SPERMATOGENESIS-ASSOCIATED PROTEIN 20"/>
    <property type="match status" value="1"/>
</dbReference>
<evidence type="ECO:0000259" key="1">
    <source>
        <dbReference type="Pfam" id="PF03190"/>
    </source>
</evidence>
<dbReference type="SUPFAM" id="SSF48208">
    <property type="entry name" value="Six-hairpin glycosidases"/>
    <property type="match status" value="1"/>
</dbReference>
<dbReference type="EMBL" id="JBIPKE010000011">
    <property type="protein sequence ID" value="MFH6982446.1"/>
    <property type="molecule type" value="Genomic_DNA"/>
</dbReference>
<dbReference type="RefSeq" id="WP_395416149.1">
    <property type="nucleotide sequence ID" value="NZ_JBIPKE010000011.1"/>
</dbReference>
<name>A0ABW7N4S8_9BACT</name>
<sequence length="703" mass="80298">MKILILSTLAISFLFIQCTQNMTHQEETTEEYEFTNHLINSTSPYLLQHAHNPVDWYPWGPEALNKAKEENKPILLSIGYSSCHWCHVMAHESFENEEIARLMNERFINIKLDREERPDLDNIYMDAVQAMGLRGGWPLNVFITPDQKPFYGGTYFPPDQWKKLIVSVSDAYEHKYDQLYESASQFAANIDQSEAEKYGLTDGGVALTLSDFDTAYDSLKNKFDPEWGGMNRAPKFPMPALWNFLLTYSHTSGQTKAREHCLLTLDKIASGGIYDHVGGGFSRYSVDGEWHVPHFEKMLYDNGQLLSLYANAYKLTGKSEYKQVLTGIAQWLQREMLHEQGGFYSALDADSEGEEGKFYVWTFEEVKELAGGDFSVIAEYYNVTKEGNWEPGKNVLRKLEDDKVLATELNLSVTELRDQVEQFNAKALAVRNTRIRPGLDNKLIAGWNGLALTGLCHSYQATGESIFADLATENAAFISQQLVTNKGLVRIYGLDTRGYLEDYAAVIQAFITYYETFFDETYLELARTMTNQVIDEFFDPKENLFYYTSNQAEHLIARKKEIFDNVIPASNSIMAENLHKLGLMYDDESYKKIAFTMIYQVNKLIRQEPEYLSNWASISLLRLKPTAEVLLVGAQAHEQALQINKTYLPNKILMASTTGSSLPLFEYKTVADNETTIYVCFDKVCKRPVNNFTDALAEIHDRK</sequence>
<evidence type="ECO:0000313" key="2">
    <source>
        <dbReference type="EMBL" id="MFH6982446.1"/>
    </source>
</evidence>
<protein>
    <submittedName>
        <fullName evidence="2">Thioredoxin domain-containing protein</fullName>
    </submittedName>
</protein>
<dbReference type="InterPro" id="IPR004879">
    <property type="entry name" value="Ssp411-like_TRX"/>
</dbReference>
<accession>A0ABW7N4S8</accession>
<dbReference type="PIRSF" id="PIRSF006402">
    <property type="entry name" value="UCP006402_thioredoxin"/>
    <property type="match status" value="1"/>
</dbReference>
<dbReference type="Gene3D" id="3.40.30.10">
    <property type="entry name" value="Glutaredoxin"/>
    <property type="match status" value="1"/>
</dbReference>
<proteinExistence type="predicted"/>
<dbReference type="InterPro" id="IPR024705">
    <property type="entry name" value="Ssp411"/>
</dbReference>
<organism evidence="2 3">
    <name type="scientific">Marinoscillum luteum</name>
    <dbReference type="NCBI Taxonomy" id="861051"/>
    <lineage>
        <taxon>Bacteria</taxon>
        <taxon>Pseudomonadati</taxon>
        <taxon>Bacteroidota</taxon>
        <taxon>Cytophagia</taxon>
        <taxon>Cytophagales</taxon>
        <taxon>Reichenbachiellaceae</taxon>
        <taxon>Marinoscillum</taxon>
    </lineage>
</organism>
<comment type="caution">
    <text evidence="2">The sequence shown here is derived from an EMBL/GenBank/DDBJ whole genome shotgun (WGS) entry which is preliminary data.</text>
</comment>
<dbReference type="InterPro" id="IPR036249">
    <property type="entry name" value="Thioredoxin-like_sf"/>
</dbReference>
<gene>
    <name evidence="2" type="ORF">ACHKAR_03300</name>
</gene>
<dbReference type="InterPro" id="IPR012341">
    <property type="entry name" value="6hp_glycosidase-like_sf"/>
</dbReference>
<dbReference type="SUPFAM" id="SSF52833">
    <property type="entry name" value="Thioredoxin-like"/>
    <property type="match status" value="1"/>
</dbReference>
<dbReference type="InterPro" id="IPR008928">
    <property type="entry name" value="6-hairpin_glycosidase_sf"/>
</dbReference>
<dbReference type="Gene3D" id="1.50.10.10">
    <property type="match status" value="1"/>
</dbReference>
<dbReference type="PANTHER" id="PTHR42899">
    <property type="entry name" value="SPERMATOGENESIS-ASSOCIATED PROTEIN 20"/>
    <property type="match status" value="1"/>
</dbReference>
<dbReference type="CDD" id="cd02955">
    <property type="entry name" value="SSP411"/>
    <property type="match status" value="1"/>
</dbReference>
<dbReference type="Pfam" id="PF03190">
    <property type="entry name" value="Thioredox_DsbH"/>
    <property type="match status" value="1"/>
</dbReference>